<evidence type="ECO:0000313" key="2">
    <source>
        <dbReference type="EMBL" id="KAK1423505.1"/>
    </source>
</evidence>
<evidence type="ECO:0000256" key="1">
    <source>
        <dbReference type="SAM" id="Phobius"/>
    </source>
</evidence>
<dbReference type="AlphaFoldDB" id="A0AAD8KPU0"/>
<evidence type="ECO:0000313" key="3">
    <source>
        <dbReference type="Proteomes" id="UP001229421"/>
    </source>
</evidence>
<dbReference type="Proteomes" id="UP001229421">
    <property type="component" value="Unassembled WGS sequence"/>
</dbReference>
<proteinExistence type="predicted"/>
<keyword evidence="1" id="KW-1133">Transmembrane helix</keyword>
<keyword evidence="1" id="KW-0812">Transmembrane</keyword>
<feature type="transmembrane region" description="Helical" evidence="1">
    <location>
        <begin position="99"/>
        <end position="123"/>
    </location>
</feature>
<organism evidence="2 3">
    <name type="scientific">Tagetes erecta</name>
    <name type="common">African marigold</name>
    <dbReference type="NCBI Taxonomy" id="13708"/>
    <lineage>
        <taxon>Eukaryota</taxon>
        <taxon>Viridiplantae</taxon>
        <taxon>Streptophyta</taxon>
        <taxon>Embryophyta</taxon>
        <taxon>Tracheophyta</taxon>
        <taxon>Spermatophyta</taxon>
        <taxon>Magnoliopsida</taxon>
        <taxon>eudicotyledons</taxon>
        <taxon>Gunneridae</taxon>
        <taxon>Pentapetalae</taxon>
        <taxon>asterids</taxon>
        <taxon>campanulids</taxon>
        <taxon>Asterales</taxon>
        <taxon>Asteraceae</taxon>
        <taxon>Asteroideae</taxon>
        <taxon>Heliantheae alliance</taxon>
        <taxon>Tageteae</taxon>
        <taxon>Tagetes</taxon>
    </lineage>
</organism>
<feature type="transmembrane region" description="Helical" evidence="1">
    <location>
        <begin position="72"/>
        <end position="93"/>
    </location>
</feature>
<comment type="caution">
    <text evidence="2">The sequence shown here is derived from an EMBL/GenBank/DDBJ whole genome shotgun (WGS) entry which is preliminary data.</text>
</comment>
<name>A0AAD8KPU0_TARER</name>
<sequence>MISKGVKVVGLSGMCMVYEGTKKKTKGWYQSGGVVYWFEDAHVSLDLFGNCIDCLVCGVILMELNRKQAAQYMGFIFSGNWLFNAVVGGHLGFCMCKCFYFICILSVFCSLFNLFLVCLLLYIN</sequence>
<keyword evidence="3" id="KW-1185">Reference proteome</keyword>
<gene>
    <name evidence="2" type="ORF">QVD17_18808</name>
</gene>
<protein>
    <submittedName>
        <fullName evidence="2">Uncharacterized protein</fullName>
    </submittedName>
</protein>
<accession>A0AAD8KPU0</accession>
<keyword evidence="1" id="KW-0472">Membrane</keyword>
<dbReference type="EMBL" id="JAUHHV010000005">
    <property type="protein sequence ID" value="KAK1423505.1"/>
    <property type="molecule type" value="Genomic_DNA"/>
</dbReference>
<reference evidence="2" key="1">
    <citation type="journal article" date="2023" name="bioRxiv">
        <title>Improved chromosome-level genome assembly for marigold (Tagetes erecta).</title>
        <authorList>
            <person name="Jiang F."/>
            <person name="Yuan L."/>
            <person name="Wang S."/>
            <person name="Wang H."/>
            <person name="Xu D."/>
            <person name="Wang A."/>
            <person name="Fan W."/>
        </authorList>
    </citation>
    <scope>NUCLEOTIDE SEQUENCE</scope>
    <source>
        <strain evidence="2">WSJ</strain>
        <tissue evidence="2">Leaf</tissue>
    </source>
</reference>